<evidence type="ECO:0000313" key="2">
    <source>
        <dbReference type="Proteomes" id="UP000541470"/>
    </source>
</evidence>
<dbReference type="AlphaFoldDB" id="A0A7Y0FU66"/>
<proteinExistence type="predicted"/>
<gene>
    <name evidence="1" type="ORF">HHL25_02950</name>
</gene>
<comment type="caution">
    <text evidence="1">The sequence shown here is derived from an EMBL/GenBank/DDBJ whole genome shotgun (WGS) entry which is preliminary data.</text>
</comment>
<reference evidence="1 2" key="1">
    <citation type="submission" date="2020-04" db="EMBL/GenBank/DDBJ databases">
        <title>Rhizobium sp. S-51 isolated from soil.</title>
        <authorList>
            <person name="Dahal R.H."/>
        </authorList>
    </citation>
    <scope>NUCLEOTIDE SEQUENCE [LARGE SCALE GENOMIC DNA]</scope>
    <source>
        <strain evidence="1 2">S-51</strain>
    </source>
</reference>
<evidence type="ECO:0000313" key="1">
    <source>
        <dbReference type="EMBL" id="NML73077.1"/>
    </source>
</evidence>
<name>A0A7Y0FU66_9HYPH</name>
<dbReference type="EMBL" id="JABBGK010000001">
    <property type="protein sequence ID" value="NML73077.1"/>
    <property type="molecule type" value="Genomic_DNA"/>
</dbReference>
<sequence length="110" mass="12298">MPNIAFLSVARPSDSAENDIGLAPILMRRDEVINLKSAVHLTGRSEKTIRNWCHEFGIGVQACPGAPLEISAPALEMLRHGDLVALDLLRHGRRDHDRVRRYFDHLGLPI</sequence>
<keyword evidence="2" id="KW-1185">Reference proteome</keyword>
<dbReference type="RefSeq" id="WP_169587105.1">
    <property type="nucleotide sequence ID" value="NZ_JABBGK010000001.1"/>
</dbReference>
<protein>
    <submittedName>
        <fullName evidence="1">Uncharacterized protein</fullName>
    </submittedName>
</protein>
<accession>A0A7Y0FU66</accession>
<dbReference type="Proteomes" id="UP000541470">
    <property type="component" value="Unassembled WGS sequence"/>
</dbReference>
<organism evidence="1 2">
    <name type="scientific">Rhizobium terricola</name>
    <dbReference type="NCBI Taxonomy" id="2728849"/>
    <lineage>
        <taxon>Bacteria</taxon>
        <taxon>Pseudomonadati</taxon>
        <taxon>Pseudomonadota</taxon>
        <taxon>Alphaproteobacteria</taxon>
        <taxon>Hyphomicrobiales</taxon>
        <taxon>Rhizobiaceae</taxon>
        <taxon>Rhizobium/Agrobacterium group</taxon>
        <taxon>Rhizobium</taxon>
    </lineage>
</organism>